<keyword evidence="2" id="KW-1185">Reference proteome</keyword>
<sequence>MIQQVSRILAQTEASYQQTNVATEQQFANVLAEKTKALDVTDVEAAVEDIANRYDVRSMTFEQLTEMANEMHDAGAMTFKEMMMMMTFDYGRATDYIKQAANGNAAPNFTMYETAADDAGRIDWIAEFTARAAKDQKYGNLIGQSNKMNIVQLLQSLQR</sequence>
<organism evidence="1 2">
    <name type="scientific">Caryophanon latum</name>
    <dbReference type="NCBI Taxonomy" id="33977"/>
    <lineage>
        <taxon>Bacteria</taxon>
        <taxon>Bacillati</taxon>
        <taxon>Bacillota</taxon>
        <taxon>Bacilli</taxon>
        <taxon>Bacillales</taxon>
        <taxon>Caryophanaceae</taxon>
        <taxon>Caryophanon</taxon>
    </lineage>
</organism>
<comment type="caution">
    <text evidence="1">The sequence shown here is derived from an EMBL/GenBank/DDBJ whole genome shotgun (WGS) entry which is preliminary data.</text>
</comment>
<evidence type="ECO:0000313" key="1">
    <source>
        <dbReference type="EMBL" id="OCS91082.1"/>
    </source>
</evidence>
<dbReference type="EMBL" id="MATO01000031">
    <property type="protein sequence ID" value="OCS91082.1"/>
    <property type="molecule type" value="Genomic_DNA"/>
</dbReference>
<gene>
    <name evidence="1" type="ORF">A6K76_10075</name>
</gene>
<name>A0A1C0YVB2_9BACL</name>
<dbReference type="AlphaFoldDB" id="A0A1C0YVB2"/>
<proteinExistence type="predicted"/>
<protein>
    <submittedName>
        <fullName evidence="1">Uncharacterized protein</fullName>
    </submittedName>
</protein>
<reference evidence="1 2" key="1">
    <citation type="submission" date="2016-07" db="EMBL/GenBank/DDBJ databases">
        <title>Caryophanon latum genome sequencing.</title>
        <authorList>
            <person name="Verma A."/>
            <person name="Pal Y."/>
            <person name="Krishnamurthi S."/>
        </authorList>
    </citation>
    <scope>NUCLEOTIDE SEQUENCE [LARGE SCALE GENOMIC DNA]</scope>
    <source>
        <strain evidence="1 2">DSM 14151</strain>
    </source>
</reference>
<evidence type="ECO:0000313" key="2">
    <source>
        <dbReference type="Proteomes" id="UP000093482"/>
    </source>
</evidence>
<dbReference type="Proteomes" id="UP000093482">
    <property type="component" value="Unassembled WGS sequence"/>
</dbReference>
<dbReference type="OrthoDB" id="2706847at2"/>
<dbReference type="RefSeq" id="WP_066463773.1">
    <property type="nucleotide sequence ID" value="NZ_MATO01000031.1"/>
</dbReference>
<accession>A0A1C0YVB2</accession>